<evidence type="ECO:0000313" key="1">
    <source>
        <dbReference type="EMBL" id="RBL90011.1"/>
    </source>
</evidence>
<dbReference type="RefSeq" id="WP_113618761.1">
    <property type="nucleotide sequence ID" value="NZ_QFFJ01000002.1"/>
</dbReference>
<accession>A0A365XVG9</accession>
<reference evidence="1 2" key="1">
    <citation type="submission" date="2018-05" db="EMBL/GenBank/DDBJ databases">
        <title>Chitinophaga sp. K3CV102501T nov., isolated from isolated from a monsoon evergreen broad-leaved forest soil.</title>
        <authorList>
            <person name="Lv Y."/>
        </authorList>
    </citation>
    <scope>NUCLEOTIDE SEQUENCE [LARGE SCALE GENOMIC DNA]</scope>
    <source>
        <strain evidence="1 2">GDMCC 1.1325</strain>
    </source>
</reference>
<keyword evidence="2" id="KW-1185">Reference proteome</keyword>
<protein>
    <submittedName>
        <fullName evidence="1">Uncharacterized protein</fullName>
    </submittedName>
</protein>
<dbReference type="OrthoDB" id="1493140at2"/>
<dbReference type="Proteomes" id="UP000253410">
    <property type="component" value="Unassembled WGS sequence"/>
</dbReference>
<name>A0A365XVG9_9BACT</name>
<evidence type="ECO:0000313" key="2">
    <source>
        <dbReference type="Proteomes" id="UP000253410"/>
    </source>
</evidence>
<comment type="caution">
    <text evidence="1">The sequence shown here is derived from an EMBL/GenBank/DDBJ whole genome shotgun (WGS) entry which is preliminary data.</text>
</comment>
<dbReference type="AlphaFoldDB" id="A0A365XVG9"/>
<organism evidence="1 2">
    <name type="scientific">Chitinophaga flava</name>
    <dbReference type="NCBI Taxonomy" id="2259036"/>
    <lineage>
        <taxon>Bacteria</taxon>
        <taxon>Pseudomonadati</taxon>
        <taxon>Bacteroidota</taxon>
        <taxon>Chitinophagia</taxon>
        <taxon>Chitinophagales</taxon>
        <taxon>Chitinophagaceae</taxon>
        <taxon>Chitinophaga</taxon>
    </lineage>
</organism>
<sequence>MEYPQDFKGEGESTSGDGQRFLARQGSAKIWAFGHLVMDPRDLDENADPDPMKYELKSATSDYKVAYKVVKPNFFIFSGTDDKGNIVYCKTVKRKIDYLGDPATEVFQTVMILYPAAEQEKYKDYCTYIAGSLK</sequence>
<dbReference type="EMBL" id="QFFJ01000002">
    <property type="protein sequence ID" value="RBL90011.1"/>
    <property type="molecule type" value="Genomic_DNA"/>
</dbReference>
<gene>
    <name evidence="1" type="ORF">DF182_26420</name>
</gene>
<proteinExistence type="predicted"/>